<dbReference type="Gene3D" id="2.30.30.60">
    <property type="match status" value="1"/>
</dbReference>
<dbReference type="Gene3D" id="3.30.70.100">
    <property type="match status" value="1"/>
</dbReference>
<feature type="domain" description="Mechanosensitive ion channel MscS" evidence="11">
    <location>
        <begin position="939"/>
        <end position="1004"/>
    </location>
</feature>
<evidence type="ECO:0000313" key="17">
    <source>
        <dbReference type="Proteomes" id="UP000295380"/>
    </source>
</evidence>
<evidence type="ECO:0000259" key="13">
    <source>
        <dbReference type="Pfam" id="PF12795"/>
    </source>
</evidence>
<evidence type="ECO:0000256" key="3">
    <source>
        <dbReference type="ARBA" id="ARBA00022475"/>
    </source>
</evidence>
<dbReference type="Gene3D" id="1.10.287.1260">
    <property type="match status" value="1"/>
</dbReference>
<organism evidence="16 17">
    <name type="scientific">Chromohalobacter marismortui</name>
    <dbReference type="NCBI Taxonomy" id="42055"/>
    <lineage>
        <taxon>Bacteria</taxon>
        <taxon>Pseudomonadati</taxon>
        <taxon>Pseudomonadota</taxon>
        <taxon>Gammaproteobacteria</taxon>
        <taxon>Oceanospirillales</taxon>
        <taxon>Halomonadaceae</taxon>
        <taxon>Chromohalobacter</taxon>
    </lineage>
</organism>
<feature type="transmembrane region" description="Helical" evidence="10">
    <location>
        <begin position="560"/>
        <end position="582"/>
    </location>
</feature>
<evidence type="ECO:0000259" key="15">
    <source>
        <dbReference type="Pfam" id="PF21088"/>
    </source>
</evidence>
<feature type="domain" description="Mechanosensitive ion channel MscS C-terminal" evidence="14">
    <location>
        <begin position="1012"/>
        <end position="1095"/>
    </location>
</feature>
<dbReference type="InterPro" id="IPR006686">
    <property type="entry name" value="MscS_channel_CS"/>
</dbReference>
<accession>A0A4R7NV71</accession>
<evidence type="ECO:0000259" key="11">
    <source>
        <dbReference type="Pfam" id="PF00924"/>
    </source>
</evidence>
<name>A0A4R7NV71_9GAMM</name>
<dbReference type="OrthoDB" id="9799209at2"/>
<dbReference type="InterPro" id="IPR011066">
    <property type="entry name" value="MscS_channel_C_sf"/>
</dbReference>
<feature type="transmembrane region" description="Helical" evidence="10">
    <location>
        <begin position="890"/>
        <end position="911"/>
    </location>
</feature>
<comment type="caution">
    <text evidence="16">The sequence shown here is derived from an EMBL/GenBank/DDBJ whole genome shotgun (WGS) entry which is preliminary data.</text>
</comment>
<dbReference type="PROSITE" id="PS01246">
    <property type="entry name" value="UPF0003"/>
    <property type="match status" value="1"/>
</dbReference>
<gene>
    <name evidence="16" type="ORF">C8E00_101272</name>
</gene>
<dbReference type="InterPro" id="IPR010920">
    <property type="entry name" value="LSM_dom_sf"/>
</dbReference>
<evidence type="ECO:0000256" key="8">
    <source>
        <dbReference type="SAM" id="Coils"/>
    </source>
</evidence>
<feature type="region of interest" description="Disordered" evidence="9">
    <location>
        <begin position="1115"/>
        <end position="1164"/>
    </location>
</feature>
<evidence type="ECO:0000256" key="7">
    <source>
        <dbReference type="ARBA" id="ARBA00023136"/>
    </source>
</evidence>
<feature type="coiled-coil region" evidence="8">
    <location>
        <begin position="238"/>
        <end position="275"/>
    </location>
</feature>
<dbReference type="InterPro" id="IPR025692">
    <property type="entry name" value="MscS_IM_dom1"/>
</dbReference>
<feature type="compositionally biased region" description="Gly residues" evidence="9">
    <location>
        <begin position="1155"/>
        <end position="1164"/>
    </location>
</feature>
<feature type="transmembrane region" description="Helical" evidence="10">
    <location>
        <begin position="701"/>
        <end position="722"/>
    </location>
</feature>
<dbReference type="Pfam" id="PF21088">
    <property type="entry name" value="MS_channel_1st"/>
    <property type="match status" value="1"/>
</dbReference>
<dbReference type="Pfam" id="PF00924">
    <property type="entry name" value="MS_channel_2nd"/>
    <property type="match status" value="1"/>
</dbReference>
<feature type="transmembrane region" description="Helical" evidence="10">
    <location>
        <begin position="513"/>
        <end position="531"/>
    </location>
</feature>
<evidence type="ECO:0000256" key="1">
    <source>
        <dbReference type="ARBA" id="ARBA00004651"/>
    </source>
</evidence>
<comment type="subcellular location">
    <subcellularLocation>
        <location evidence="1">Cell membrane</location>
        <topology evidence="1">Multi-pass membrane protein</topology>
    </subcellularLocation>
</comment>
<reference evidence="16 17" key="1">
    <citation type="submission" date="2019-03" db="EMBL/GenBank/DDBJ databases">
        <title>Genomic Encyclopedia of Type Strains, Phase IV (KMG-IV): sequencing the most valuable type-strain genomes for metagenomic binning, comparative biology and taxonomic classification.</title>
        <authorList>
            <person name="Goeker M."/>
        </authorList>
    </citation>
    <scope>NUCLEOTIDE SEQUENCE [LARGE SCALE GENOMIC DNA]</scope>
    <source>
        <strain evidence="16 17">DSM 6770</strain>
    </source>
</reference>
<dbReference type="FunFam" id="1.10.287.1260:FF:000002">
    <property type="entry name" value="Potassium efflux system KefA"/>
    <property type="match status" value="1"/>
</dbReference>
<keyword evidence="3" id="KW-1003">Cell membrane</keyword>
<dbReference type="InterPro" id="IPR011014">
    <property type="entry name" value="MscS_channel_TM-2"/>
</dbReference>
<feature type="transmembrane region" description="Helical" evidence="10">
    <location>
        <begin position="923"/>
        <end position="951"/>
    </location>
</feature>
<keyword evidence="17" id="KW-1185">Reference proteome</keyword>
<dbReference type="SUPFAM" id="SSF50182">
    <property type="entry name" value="Sm-like ribonucleoproteins"/>
    <property type="match status" value="1"/>
</dbReference>
<evidence type="ECO:0000313" key="16">
    <source>
        <dbReference type="EMBL" id="TDU24888.1"/>
    </source>
</evidence>
<feature type="domain" description="Mechanosensitive ion channel inner membrane" evidence="12">
    <location>
        <begin position="516"/>
        <end position="835"/>
    </location>
</feature>
<dbReference type="Pfam" id="PF12794">
    <property type="entry name" value="MscS_TM"/>
    <property type="match status" value="1"/>
</dbReference>
<evidence type="ECO:0000256" key="4">
    <source>
        <dbReference type="ARBA" id="ARBA00022692"/>
    </source>
</evidence>
<keyword evidence="5" id="KW-0732">Signal</keyword>
<dbReference type="InterPro" id="IPR024393">
    <property type="entry name" value="MscS_porin"/>
</dbReference>
<dbReference type="PANTHER" id="PTHR30347:SF1">
    <property type="entry name" value="MECHANOSENSITIVE CHANNEL MSCK"/>
    <property type="match status" value="1"/>
</dbReference>
<evidence type="ECO:0000256" key="6">
    <source>
        <dbReference type="ARBA" id="ARBA00022989"/>
    </source>
</evidence>
<evidence type="ECO:0000259" key="14">
    <source>
        <dbReference type="Pfam" id="PF21082"/>
    </source>
</evidence>
<evidence type="ECO:0000256" key="9">
    <source>
        <dbReference type="SAM" id="MobiDB-lite"/>
    </source>
</evidence>
<keyword evidence="7 10" id="KW-0472">Membrane</keyword>
<feature type="transmembrane region" description="Helical" evidence="10">
    <location>
        <begin position="805"/>
        <end position="829"/>
    </location>
</feature>
<feature type="transmembrane region" description="Helical" evidence="10">
    <location>
        <begin position="734"/>
        <end position="755"/>
    </location>
</feature>
<dbReference type="Pfam" id="PF21082">
    <property type="entry name" value="MS_channel_3rd"/>
    <property type="match status" value="1"/>
</dbReference>
<dbReference type="InterPro" id="IPR052702">
    <property type="entry name" value="MscS-like_channel"/>
</dbReference>
<dbReference type="PANTHER" id="PTHR30347">
    <property type="entry name" value="POTASSIUM CHANNEL RELATED"/>
    <property type="match status" value="1"/>
</dbReference>
<dbReference type="Proteomes" id="UP000295380">
    <property type="component" value="Unassembled WGS sequence"/>
</dbReference>
<keyword evidence="6 10" id="KW-1133">Transmembrane helix</keyword>
<feature type="transmembrane region" description="Helical" evidence="10">
    <location>
        <begin position="588"/>
        <end position="609"/>
    </location>
</feature>
<feature type="transmembrane region" description="Helical" evidence="10">
    <location>
        <begin position="637"/>
        <end position="655"/>
    </location>
</feature>
<dbReference type="InterPro" id="IPR049142">
    <property type="entry name" value="MS_channel_1st"/>
</dbReference>
<dbReference type="InterPro" id="IPR049278">
    <property type="entry name" value="MS_channel_C"/>
</dbReference>
<evidence type="ECO:0000256" key="5">
    <source>
        <dbReference type="ARBA" id="ARBA00022729"/>
    </source>
</evidence>
<feature type="transmembrane region" description="Helical" evidence="10">
    <location>
        <begin position="667"/>
        <end position="689"/>
    </location>
</feature>
<dbReference type="EMBL" id="SOBR01000001">
    <property type="protein sequence ID" value="TDU24888.1"/>
    <property type="molecule type" value="Genomic_DNA"/>
</dbReference>
<evidence type="ECO:0000256" key="2">
    <source>
        <dbReference type="ARBA" id="ARBA00008017"/>
    </source>
</evidence>
<dbReference type="NCBIfam" id="NF008438">
    <property type="entry name" value="PRK11281.1"/>
    <property type="match status" value="1"/>
</dbReference>
<sequence length="1164" mass="128949">MACRRRWRFLTWQGFSRRCMKLGAKTRLAQYIVFVMICLLGAVGLAAAQASLPARDALEARLERLQAVEQPDGDQRAVLEDTRAALEGLKALRALDETQRELEQRAARAPQESRALADELQRLEQDASPPSADDVDDLSLAALQARTGDALESLEALQGRLADVNARLISAQTLPERAQAAISDARARAETRTSQLAALEGESVTTQAKRDRYRIEAALAEQRAQWSQSQLAHNTRLRELAMQQRDVLEKRIALKEQQLAALQAALDRQRRAESEDAIAKVGRDDAEAIAGHPVLSQVQQVNRDLSRELLDITDRANAMVREGIETRTQLDRVRQVQRTLNEQIEAIRGSLLLSRILREQRESLPEVDALGGLQDDIADLRLRQFDLSQQRDALRRPTQLADDVLAEADIEDAPGLREALVTLFESRRELLDQLDQEYGNLLTIAINLQLNQQQLLKISKELRATIEEQLFWVANGRPLDLAWLEQFPATLWQRMAATDWRTALVSLWQRPDAKALAVLPLLLLAGALLLWRRRIKASLLRLHEEIGRLKRDTQMHTPRAIGLNALLAAHGPLTMAAAGGALKLGGQAFAVVLGDALLQLALAWGVVAWSRRLLVSDGVAARHFHWAPAYVLRLRRLLLWLGVTLIPVILVSNLAPYDEARLAERPLSLLLLLLGLVAMSVVLVRLILAHVPFFGLKLFRLLLGLALSAVPLVLAGLIVMGFEYTALSLIGRFITSIYILGLWILVEATVVRGLAVAARRLAYRRAVARRRAQVKEDTESGLEVIEEPPLDMEQVNQQSLRLSKLILFLGFTLVLYVVWADLLGVLSYLDNVTVWQIERGQGEAMTTSPITVADVLMALALVALTLMMARNLPGLLEVMVLSRLSLKQGSAYAISSLLSYTIVGTGVVVSLGTLGVSWDKLQWLVAALGVGLGFGLQEIFANFISGLIILFERPVRIGDTITLGNLHGTVSRIRIRATTVTDFDRKEIIIPNKTFVTDQLINWSLSDNITRVVLTYGVSHGSDLELVHRLLRQAAVDNPRVLKDPEPQVFCLEYGATAFSFELRIFVNDLMDRLYASDEINRRLDALFDQHGIRIAFNQMDVWLHDASGRQAWVSSRPQETATLGDGAASTRSTRRDGIEDVDVGRSPSGDGTDADGGGGDGGR</sequence>
<dbReference type="GO" id="GO:0009992">
    <property type="term" value="P:intracellular water homeostasis"/>
    <property type="evidence" value="ECO:0007669"/>
    <property type="project" value="TreeGrafter"/>
</dbReference>
<keyword evidence="4 10" id="KW-0812">Transmembrane</keyword>
<dbReference type="SUPFAM" id="SSF82689">
    <property type="entry name" value="Mechanosensitive channel protein MscS (YggB), C-terminal domain"/>
    <property type="match status" value="1"/>
</dbReference>
<feature type="transmembrane region" description="Helical" evidence="10">
    <location>
        <begin position="849"/>
        <end position="869"/>
    </location>
</feature>
<dbReference type="Pfam" id="PF12795">
    <property type="entry name" value="MscS_porin"/>
    <property type="match status" value="1"/>
</dbReference>
<dbReference type="FunFam" id="2.30.30.60:FF:000001">
    <property type="entry name" value="MscS Mechanosensitive ion channel"/>
    <property type="match status" value="1"/>
</dbReference>
<dbReference type="InterPro" id="IPR023408">
    <property type="entry name" value="MscS_beta-dom_sf"/>
</dbReference>
<dbReference type="GO" id="GO:0005886">
    <property type="term" value="C:plasma membrane"/>
    <property type="evidence" value="ECO:0007669"/>
    <property type="project" value="UniProtKB-SubCell"/>
</dbReference>
<comment type="similarity">
    <text evidence="2">Belongs to the MscS (TC 1.A.23) family.</text>
</comment>
<dbReference type="GO" id="GO:0008381">
    <property type="term" value="F:mechanosensitive monoatomic ion channel activity"/>
    <property type="evidence" value="ECO:0007669"/>
    <property type="project" value="UniProtKB-ARBA"/>
</dbReference>
<feature type="domain" description="Mechanosensitive ion channel MscS porin" evidence="13">
    <location>
        <begin position="62"/>
        <end position="296"/>
    </location>
</feature>
<feature type="domain" description="Mechanosensitive ion channel transmembrane helices 2/3" evidence="15">
    <location>
        <begin position="897"/>
        <end position="937"/>
    </location>
</feature>
<dbReference type="InterPro" id="IPR006685">
    <property type="entry name" value="MscS_channel_2nd"/>
</dbReference>
<dbReference type="SUPFAM" id="SSF82861">
    <property type="entry name" value="Mechanosensitive channel protein MscS (YggB), transmembrane region"/>
    <property type="match status" value="1"/>
</dbReference>
<evidence type="ECO:0000256" key="10">
    <source>
        <dbReference type="SAM" id="Phobius"/>
    </source>
</evidence>
<dbReference type="AlphaFoldDB" id="A0A4R7NV71"/>
<evidence type="ECO:0000259" key="12">
    <source>
        <dbReference type="Pfam" id="PF12794"/>
    </source>
</evidence>
<keyword evidence="8" id="KW-0175">Coiled coil</keyword>
<protein>
    <submittedName>
        <fullName evidence="16">Potassium efflux system protein</fullName>
    </submittedName>
</protein>
<proteinExistence type="inferred from homology"/>